<dbReference type="GO" id="GO:0007010">
    <property type="term" value="P:cytoskeleton organization"/>
    <property type="evidence" value="ECO:0007669"/>
    <property type="project" value="InterPro"/>
</dbReference>
<name>A0AAD5TAW8_9FUNG</name>
<dbReference type="GO" id="GO:0003779">
    <property type="term" value="F:actin binding"/>
    <property type="evidence" value="ECO:0007669"/>
    <property type="project" value="InterPro"/>
</dbReference>
<dbReference type="PROSITE" id="PS51329">
    <property type="entry name" value="C_CAP_COFACTOR_C"/>
    <property type="match status" value="1"/>
</dbReference>
<evidence type="ECO:0000313" key="3">
    <source>
        <dbReference type="Proteomes" id="UP001211907"/>
    </source>
</evidence>
<dbReference type="InterPro" id="IPR017901">
    <property type="entry name" value="C-CAP_CF_C-like"/>
</dbReference>
<evidence type="ECO:0000313" key="2">
    <source>
        <dbReference type="EMBL" id="KAJ3138745.1"/>
    </source>
</evidence>
<gene>
    <name evidence="2" type="ORF">HK100_012417</name>
</gene>
<accession>A0AAD5TAW8</accession>
<evidence type="ECO:0000259" key="1">
    <source>
        <dbReference type="PROSITE" id="PS51329"/>
    </source>
</evidence>
<dbReference type="AlphaFoldDB" id="A0AAD5TAW8"/>
<protein>
    <recommendedName>
        <fullName evidence="1">C-CAP/cofactor C-like domain-containing protein</fullName>
    </recommendedName>
</protein>
<dbReference type="InterPro" id="IPR036223">
    <property type="entry name" value="CAP_C_sf"/>
</dbReference>
<reference evidence="2" key="1">
    <citation type="submission" date="2020-05" db="EMBL/GenBank/DDBJ databases">
        <title>Phylogenomic resolution of chytrid fungi.</title>
        <authorList>
            <person name="Stajich J.E."/>
            <person name="Amses K."/>
            <person name="Simmons R."/>
            <person name="Seto K."/>
            <person name="Myers J."/>
            <person name="Bonds A."/>
            <person name="Quandt C.A."/>
            <person name="Barry K."/>
            <person name="Liu P."/>
            <person name="Grigoriev I."/>
            <person name="Longcore J.E."/>
            <person name="James T.Y."/>
        </authorList>
    </citation>
    <scope>NUCLEOTIDE SEQUENCE</scope>
    <source>
        <strain evidence="2">JEL0513</strain>
    </source>
</reference>
<dbReference type="Proteomes" id="UP001211907">
    <property type="component" value="Unassembled WGS sequence"/>
</dbReference>
<dbReference type="SUPFAM" id="SSF69340">
    <property type="entry name" value="C-terminal domain of adenylylcyclase associated protein"/>
    <property type="match status" value="1"/>
</dbReference>
<dbReference type="Gene3D" id="2.160.20.70">
    <property type="match status" value="1"/>
</dbReference>
<dbReference type="InterPro" id="IPR016098">
    <property type="entry name" value="CAP/MinC_C"/>
</dbReference>
<proteinExistence type="predicted"/>
<keyword evidence="3" id="KW-1185">Reference proteome</keyword>
<organism evidence="2 3">
    <name type="scientific">Physocladia obscura</name>
    <dbReference type="NCBI Taxonomy" id="109957"/>
    <lineage>
        <taxon>Eukaryota</taxon>
        <taxon>Fungi</taxon>
        <taxon>Fungi incertae sedis</taxon>
        <taxon>Chytridiomycota</taxon>
        <taxon>Chytridiomycota incertae sedis</taxon>
        <taxon>Chytridiomycetes</taxon>
        <taxon>Chytridiales</taxon>
        <taxon>Chytriomycetaceae</taxon>
        <taxon>Physocladia</taxon>
    </lineage>
</organism>
<dbReference type="InterPro" id="IPR013912">
    <property type="entry name" value="Adenylate_cyclase-assoc_CAP_C"/>
</dbReference>
<dbReference type="EMBL" id="JADGJH010000089">
    <property type="protein sequence ID" value="KAJ3138745.1"/>
    <property type="molecule type" value="Genomic_DNA"/>
</dbReference>
<feature type="domain" description="C-CAP/cofactor C-like" evidence="1">
    <location>
        <begin position="17"/>
        <end position="147"/>
    </location>
</feature>
<dbReference type="Pfam" id="PF08603">
    <property type="entry name" value="CAP_C"/>
    <property type="match status" value="1"/>
</dbReference>
<sequence>MKANRLDKQITVVSVAPTVPEITAETNETETETEIPPPNSALYFKNLKNCSVHVTGPSTKIFVEDCANTQFVFAARIVTQIIEVWRSESVVCNIATTARTVQVDGSADLQIVFRDRLFFETIVWTKCERVSVAIPDDGASEVESNSATTTTAATGAAADAAISEAITATTVKPTIDSVEFGLSKAIAEYPSLNINDMDQFIVRLINGAIRSELIVRVGPLATTTREDRAYVDRTNRNLQVLLAIKKRK</sequence>
<comment type="caution">
    <text evidence="2">The sequence shown here is derived from an EMBL/GenBank/DDBJ whole genome shotgun (WGS) entry which is preliminary data.</text>
</comment>